<dbReference type="Gene3D" id="1.20.120.1630">
    <property type="match status" value="1"/>
</dbReference>
<comment type="subcellular location">
    <subcellularLocation>
        <location evidence="1">Endomembrane system</location>
        <topology evidence="1">Multi-pass membrane protein</topology>
    </subcellularLocation>
</comment>
<reference evidence="6" key="1">
    <citation type="journal article" date="2020" name="mSystems">
        <title>Genome- and Community-Level Interaction Insights into Carbon Utilization and Element Cycling Functions of Hydrothermarchaeota in Hydrothermal Sediment.</title>
        <authorList>
            <person name="Zhou Z."/>
            <person name="Liu Y."/>
            <person name="Xu W."/>
            <person name="Pan J."/>
            <person name="Luo Z.H."/>
            <person name="Li M."/>
        </authorList>
    </citation>
    <scope>NUCLEOTIDE SEQUENCE [LARGE SCALE GENOMIC DNA]</scope>
    <source>
        <strain evidence="6">HyVt-323</strain>
    </source>
</reference>
<dbReference type="GO" id="GO:0012505">
    <property type="term" value="C:endomembrane system"/>
    <property type="evidence" value="ECO:0007669"/>
    <property type="project" value="UniProtKB-SubCell"/>
</dbReference>
<proteinExistence type="predicted"/>
<keyword evidence="2 5" id="KW-0812">Transmembrane</keyword>
<evidence type="ECO:0000256" key="3">
    <source>
        <dbReference type="ARBA" id="ARBA00022989"/>
    </source>
</evidence>
<gene>
    <name evidence="6" type="ORF">ENH63_20270</name>
</gene>
<keyword evidence="3 5" id="KW-1133">Transmembrane helix</keyword>
<feature type="transmembrane region" description="Helical" evidence="5">
    <location>
        <begin position="48"/>
        <end position="67"/>
    </location>
</feature>
<feature type="transmembrane region" description="Helical" evidence="5">
    <location>
        <begin position="79"/>
        <end position="106"/>
    </location>
</feature>
<dbReference type="InterPro" id="IPR007318">
    <property type="entry name" value="Phopholipid_MeTrfase"/>
</dbReference>
<name>A0A7V1FQ38_9RHOB</name>
<feature type="transmembrane region" description="Helical" evidence="5">
    <location>
        <begin position="127"/>
        <end position="160"/>
    </location>
</feature>
<dbReference type="EMBL" id="DRFN01000063">
    <property type="protein sequence ID" value="HDZ54064.1"/>
    <property type="molecule type" value="Genomic_DNA"/>
</dbReference>
<organism evidence="6">
    <name type="scientific">Sulfitobacter litoralis</name>
    <dbReference type="NCBI Taxonomy" id="335975"/>
    <lineage>
        <taxon>Bacteria</taxon>
        <taxon>Pseudomonadati</taxon>
        <taxon>Pseudomonadota</taxon>
        <taxon>Alphaproteobacteria</taxon>
        <taxon>Rhodobacterales</taxon>
        <taxon>Roseobacteraceae</taxon>
        <taxon>Sulfitobacter</taxon>
    </lineage>
</organism>
<dbReference type="AlphaFoldDB" id="A0A7V1FQ38"/>
<evidence type="ECO:0000313" key="6">
    <source>
        <dbReference type="EMBL" id="HDZ54064.1"/>
    </source>
</evidence>
<accession>A0A7V1FQ38</accession>
<keyword evidence="4 5" id="KW-0472">Membrane</keyword>
<sequence>MVMGDLKTVVLVLGCAANLLLVAGILWSMFQPERRVWPPIHSTGAHKIVVWGLTCVGFGSAIVLALLEWGELDFPWIIRWGLGLCLIVLGNAVVWSGVMQLGMAATSGDEGVLRTRGLYRFSRNPQYVADMAILIGIGLLPASILAWPVIITGVAALILATFAEERWLIDRYGDAYRTYLQKTRRFL</sequence>
<comment type="caution">
    <text evidence="6">The sequence shown here is derived from an EMBL/GenBank/DDBJ whole genome shotgun (WGS) entry which is preliminary data.</text>
</comment>
<dbReference type="Pfam" id="PF04191">
    <property type="entry name" value="PEMT"/>
    <property type="match status" value="1"/>
</dbReference>
<evidence type="ECO:0000256" key="2">
    <source>
        <dbReference type="ARBA" id="ARBA00022692"/>
    </source>
</evidence>
<dbReference type="Proteomes" id="UP000885704">
    <property type="component" value="Unassembled WGS sequence"/>
</dbReference>
<protein>
    <submittedName>
        <fullName evidence="6">Isoprenylcysteine carboxylmethyltransferase family protein</fullName>
    </submittedName>
</protein>
<feature type="transmembrane region" description="Helical" evidence="5">
    <location>
        <begin position="6"/>
        <end position="27"/>
    </location>
</feature>
<evidence type="ECO:0000256" key="1">
    <source>
        <dbReference type="ARBA" id="ARBA00004127"/>
    </source>
</evidence>
<evidence type="ECO:0000256" key="5">
    <source>
        <dbReference type="SAM" id="Phobius"/>
    </source>
</evidence>
<evidence type="ECO:0000256" key="4">
    <source>
        <dbReference type="ARBA" id="ARBA00023136"/>
    </source>
</evidence>